<protein>
    <recommendedName>
        <fullName evidence="3">DUF2732 family protein</fullName>
    </recommendedName>
</protein>
<reference evidence="1 2" key="1">
    <citation type="submission" date="2023-10" db="EMBL/GenBank/DDBJ databases">
        <authorList>
            <person name="Dale J."/>
        </authorList>
    </citation>
    <scope>NUCLEOTIDE SEQUENCE [LARGE SCALE GENOMIC DNA]</scope>
    <source>
        <strain evidence="1 2">2023EL-00970</strain>
    </source>
</reference>
<accession>A0ABU4DY64</accession>
<keyword evidence="2" id="KW-1185">Reference proteome</keyword>
<proteinExistence type="predicted"/>
<organism evidence="1 2">
    <name type="scientific">Atlantibacter subterraneus</name>
    <dbReference type="NCBI Taxonomy" id="255519"/>
    <lineage>
        <taxon>Bacteria</taxon>
        <taxon>Pseudomonadati</taxon>
        <taxon>Pseudomonadota</taxon>
        <taxon>Gammaproteobacteria</taxon>
        <taxon>Enterobacterales</taxon>
        <taxon>Enterobacteriaceae</taxon>
        <taxon>Atlantibacter</taxon>
    </lineage>
</organism>
<gene>
    <name evidence="1" type="ORF">R4P48_00065</name>
</gene>
<evidence type="ECO:0000313" key="2">
    <source>
        <dbReference type="Proteomes" id="UP001187066"/>
    </source>
</evidence>
<comment type="caution">
    <text evidence="1">The sequence shown here is derived from an EMBL/GenBank/DDBJ whole genome shotgun (WGS) entry which is preliminary data.</text>
</comment>
<dbReference type="EMBL" id="JAWLOF010000001">
    <property type="protein sequence ID" value="MDV7021076.1"/>
    <property type="molecule type" value="Genomic_DNA"/>
</dbReference>
<sequence length="57" mass="6707">MRPLITHDEIEMLKRDLDTLGEQNLVGIEAYEALHLLEMRRQTAKLEFIKRALEGKE</sequence>
<dbReference type="RefSeq" id="WP_192798663.1">
    <property type="nucleotide sequence ID" value="NZ_DAMAQE010000001.1"/>
</dbReference>
<evidence type="ECO:0000313" key="1">
    <source>
        <dbReference type="EMBL" id="MDV7021076.1"/>
    </source>
</evidence>
<name>A0ABU4DY64_9ENTR</name>
<evidence type="ECO:0008006" key="3">
    <source>
        <dbReference type="Google" id="ProtNLM"/>
    </source>
</evidence>
<dbReference type="Proteomes" id="UP001187066">
    <property type="component" value="Unassembled WGS sequence"/>
</dbReference>